<dbReference type="PRINTS" id="PR00625">
    <property type="entry name" value="JDOMAIN"/>
</dbReference>
<evidence type="ECO:0000313" key="7">
    <source>
        <dbReference type="EMBL" id="GFH57296.1"/>
    </source>
</evidence>
<dbReference type="GO" id="GO:0001671">
    <property type="term" value="F:ATPase activator activity"/>
    <property type="evidence" value="ECO:0007669"/>
    <property type="project" value="TreeGrafter"/>
</dbReference>
<dbReference type="SUPFAM" id="SSF46565">
    <property type="entry name" value="Chaperone J-domain"/>
    <property type="match status" value="1"/>
</dbReference>
<name>A0AAD3D3Q6_9STRA</name>
<dbReference type="PROSITE" id="PS00636">
    <property type="entry name" value="DNAJ_1"/>
    <property type="match status" value="1"/>
</dbReference>
<comment type="similarity">
    <text evidence="1">Belongs to the DPH4 family.</text>
</comment>
<evidence type="ECO:0008006" key="9">
    <source>
        <dbReference type="Google" id="ProtNLM"/>
    </source>
</evidence>
<keyword evidence="8" id="KW-1185">Reference proteome</keyword>
<evidence type="ECO:0000256" key="1">
    <source>
        <dbReference type="ARBA" id="ARBA00006169"/>
    </source>
</evidence>
<evidence type="ECO:0000256" key="2">
    <source>
        <dbReference type="ARBA" id="ARBA00022723"/>
    </source>
</evidence>
<dbReference type="InterPro" id="IPR018253">
    <property type="entry name" value="DnaJ_domain_CS"/>
</dbReference>
<dbReference type="EMBL" id="BLLK01000058">
    <property type="protein sequence ID" value="GFH57296.1"/>
    <property type="molecule type" value="Genomic_DNA"/>
</dbReference>
<feature type="domain" description="J" evidence="5">
    <location>
        <begin position="14"/>
        <end position="84"/>
    </location>
</feature>
<dbReference type="InterPro" id="IPR007872">
    <property type="entry name" value="DPH_MB_dom"/>
</dbReference>
<dbReference type="PANTHER" id="PTHR45255">
    <property type="entry name" value="DNAJ HOMOLOG SUBFAMILY C MEMBER 24"/>
    <property type="match status" value="1"/>
</dbReference>
<reference evidence="7 8" key="1">
    <citation type="journal article" date="2021" name="Sci. Rep.">
        <title>The genome of the diatom Chaetoceros tenuissimus carries an ancient integrated fragment of an extant virus.</title>
        <authorList>
            <person name="Hongo Y."/>
            <person name="Kimura K."/>
            <person name="Takaki Y."/>
            <person name="Yoshida Y."/>
            <person name="Baba S."/>
            <person name="Kobayashi G."/>
            <person name="Nagasaki K."/>
            <person name="Hano T."/>
            <person name="Tomaru Y."/>
        </authorList>
    </citation>
    <scope>NUCLEOTIDE SEQUENCE [LARGE SCALE GENOMIC DNA]</scope>
    <source>
        <strain evidence="7 8">NIES-3715</strain>
    </source>
</reference>
<dbReference type="InterPro" id="IPR036869">
    <property type="entry name" value="J_dom_sf"/>
</dbReference>
<comment type="caution">
    <text evidence="7">The sequence shown here is derived from an EMBL/GenBank/DDBJ whole genome shotgun (WGS) entry which is preliminary data.</text>
</comment>
<dbReference type="InterPro" id="IPR001623">
    <property type="entry name" value="DnaJ_domain"/>
</dbReference>
<dbReference type="AlphaFoldDB" id="A0AAD3D3Q6"/>
<dbReference type="SMART" id="SM00271">
    <property type="entry name" value="DnaJ"/>
    <property type="match status" value="1"/>
</dbReference>
<dbReference type="CDD" id="cd06257">
    <property type="entry name" value="DnaJ"/>
    <property type="match status" value="1"/>
</dbReference>
<dbReference type="PROSITE" id="PS50076">
    <property type="entry name" value="DNAJ_2"/>
    <property type="match status" value="1"/>
</dbReference>
<dbReference type="SUPFAM" id="SSF144217">
    <property type="entry name" value="CSL zinc finger"/>
    <property type="match status" value="1"/>
</dbReference>
<gene>
    <name evidence="7" type="ORF">CTEN210_13772</name>
</gene>
<feature type="domain" description="DPH-type MB" evidence="6">
    <location>
        <begin position="118"/>
        <end position="179"/>
    </location>
</feature>
<dbReference type="GO" id="GO:0008198">
    <property type="term" value="F:ferrous iron binding"/>
    <property type="evidence" value="ECO:0007669"/>
    <property type="project" value="TreeGrafter"/>
</dbReference>
<dbReference type="Gene3D" id="3.10.660.10">
    <property type="entry name" value="DPH Zinc finger"/>
    <property type="match status" value="1"/>
</dbReference>
<sequence length="185" mass="21462">MKEERCASIAAAETHYEILEVSESSSLSEIKAAHRIKALKYHPDKQNQSLNQDVEEIETAFRKIQLAWECLRDEQKRQEYDDTLRRERERDNVALNNAVHVKLSEMECEICEIEDEEDGESIQSQDEEQVESQKLYSYTCRCGDLFEILEEELEDNDNMSNNGIWECNSCGLSIFIVKDIVTNAS</sequence>
<dbReference type="Pfam" id="PF05207">
    <property type="entry name" value="Zn_ribbon_CSL"/>
    <property type="match status" value="1"/>
</dbReference>
<evidence type="ECO:0000259" key="6">
    <source>
        <dbReference type="PROSITE" id="PS51074"/>
    </source>
</evidence>
<dbReference type="InterPro" id="IPR036671">
    <property type="entry name" value="DPH_MB_sf"/>
</dbReference>
<organism evidence="7 8">
    <name type="scientific">Chaetoceros tenuissimus</name>
    <dbReference type="NCBI Taxonomy" id="426638"/>
    <lineage>
        <taxon>Eukaryota</taxon>
        <taxon>Sar</taxon>
        <taxon>Stramenopiles</taxon>
        <taxon>Ochrophyta</taxon>
        <taxon>Bacillariophyta</taxon>
        <taxon>Coscinodiscophyceae</taxon>
        <taxon>Chaetocerotophycidae</taxon>
        <taxon>Chaetocerotales</taxon>
        <taxon>Chaetocerotaceae</taxon>
        <taxon>Chaetoceros</taxon>
    </lineage>
</organism>
<dbReference type="PANTHER" id="PTHR45255:SF1">
    <property type="entry name" value="DNAJ HOMOLOG SUBFAMILY C MEMBER 24"/>
    <property type="match status" value="1"/>
</dbReference>
<evidence type="ECO:0000313" key="8">
    <source>
        <dbReference type="Proteomes" id="UP001054902"/>
    </source>
</evidence>
<dbReference type="PROSITE" id="PS51074">
    <property type="entry name" value="DPH_MB"/>
    <property type="match status" value="1"/>
</dbReference>
<proteinExistence type="inferred from homology"/>
<evidence type="ECO:0000256" key="4">
    <source>
        <dbReference type="ARBA" id="ARBA00023004"/>
    </source>
</evidence>
<dbReference type="Proteomes" id="UP001054902">
    <property type="component" value="Unassembled WGS sequence"/>
</dbReference>
<protein>
    <recommendedName>
        <fullName evidence="9">Diphthamide biosynthesis protein 4</fullName>
    </recommendedName>
</protein>
<accession>A0AAD3D3Q6</accession>
<evidence type="ECO:0000259" key="5">
    <source>
        <dbReference type="PROSITE" id="PS50076"/>
    </source>
</evidence>
<keyword evidence="3" id="KW-0862">Zinc</keyword>
<dbReference type="Gene3D" id="1.10.287.110">
    <property type="entry name" value="DnaJ domain"/>
    <property type="match status" value="1"/>
</dbReference>
<keyword evidence="4" id="KW-0408">Iron</keyword>
<keyword evidence="2" id="KW-0479">Metal-binding</keyword>
<evidence type="ECO:0000256" key="3">
    <source>
        <dbReference type="ARBA" id="ARBA00022833"/>
    </source>
</evidence>
<dbReference type="Pfam" id="PF00226">
    <property type="entry name" value="DnaJ"/>
    <property type="match status" value="1"/>
</dbReference>